<evidence type="ECO:0000259" key="3">
    <source>
        <dbReference type="PROSITE" id="PS50010"/>
    </source>
</evidence>
<dbReference type="InterPro" id="IPR035899">
    <property type="entry name" value="DBL_dom_sf"/>
</dbReference>
<accession>A0A8H6IAT9</accession>
<dbReference type="Proteomes" id="UP000521943">
    <property type="component" value="Unassembled WGS sequence"/>
</dbReference>
<reference evidence="4 5" key="1">
    <citation type="submission" date="2020-07" db="EMBL/GenBank/DDBJ databases">
        <title>Comparative genomics of pyrophilous fungi reveals a link between fire events and developmental genes.</title>
        <authorList>
            <consortium name="DOE Joint Genome Institute"/>
            <person name="Steindorff A.S."/>
            <person name="Carver A."/>
            <person name="Calhoun S."/>
            <person name="Stillman K."/>
            <person name="Liu H."/>
            <person name="Lipzen A."/>
            <person name="Pangilinan J."/>
            <person name="Labutti K."/>
            <person name="Bruns T.D."/>
            <person name="Grigoriev I.V."/>
        </authorList>
    </citation>
    <scope>NUCLEOTIDE SEQUENCE [LARGE SCALE GENOMIC DNA]</scope>
    <source>
        <strain evidence="4 5">CBS 144469</strain>
    </source>
</reference>
<feature type="domain" description="DH" evidence="3">
    <location>
        <begin position="98"/>
        <end position="289"/>
    </location>
</feature>
<feature type="compositionally biased region" description="Acidic residues" evidence="2">
    <location>
        <begin position="887"/>
        <end position="901"/>
    </location>
</feature>
<dbReference type="CDD" id="cd00160">
    <property type="entry name" value="RhoGEF"/>
    <property type="match status" value="1"/>
</dbReference>
<dbReference type="PANTHER" id="PTHR12673">
    <property type="entry name" value="FACIOGENITAL DYSPLASIA PROTEIN"/>
    <property type="match status" value="1"/>
</dbReference>
<feature type="compositionally biased region" description="Basic and acidic residues" evidence="2">
    <location>
        <begin position="1108"/>
        <end position="1128"/>
    </location>
</feature>
<evidence type="ECO:0000313" key="5">
    <source>
        <dbReference type="Proteomes" id="UP000521943"/>
    </source>
</evidence>
<dbReference type="InterPro" id="IPR051092">
    <property type="entry name" value="FYVE_RhoGEF_PH"/>
</dbReference>
<evidence type="ECO:0000256" key="2">
    <source>
        <dbReference type="SAM" id="MobiDB-lite"/>
    </source>
</evidence>
<feature type="region of interest" description="Disordered" evidence="2">
    <location>
        <begin position="792"/>
        <end position="1028"/>
    </location>
</feature>
<feature type="compositionally biased region" description="Polar residues" evidence="2">
    <location>
        <begin position="655"/>
        <end position="686"/>
    </location>
</feature>
<feature type="compositionally biased region" description="Polar residues" evidence="2">
    <location>
        <begin position="990"/>
        <end position="1016"/>
    </location>
</feature>
<feature type="coiled-coil region" evidence="1">
    <location>
        <begin position="1290"/>
        <end position="1327"/>
    </location>
</feature>
<feature type="coiled-coil region" evidence="1">
    <location>
        <begin position="1219"/>
        <end position="1249"/>
    </location>
</feature>
<feature type="region of interest" description="Disordered" evidence="2">
    <location>
        <begin position="643"/>
        <end position="773"/>
    </location>
</feature>
<feature type="compositionally biased region" description="Low complexity" evidence="2">
    <location>
        <begin position="687"/>
        <end position="701"/>
    </location>
</feature>
<proteinExistence type="predicted"/>
<feature type="compositionally biased region" description="Low complexity" evidence="2">
    <location>
        <begin position="725"/>
        <end position="744"/>
    </location>
</feature>
<organism evidence="4 5">
    <name type="scientific">Ephemerocybe angulata</name>
    <dbReference type="NCBI Taxonomy" id="980116"/>
    <lineage>
        <taxon>Eukaryota</taxon>
        <taxon>Fungi</taxon>
        <taxon>Dikarya</taxon>
        <taxon>Basidiomycota</taxon>
        <taxon>Agaricomycotina</taxon>
        <taxon>Agaricomycetes</taxon>
        <taxon>Agaricomycetidae</taxon>
        <taxon>Agaricales</taxon>
        <taxon>Agaricineae</taxon>
        <taxon>Psathyrellaceae</taxon>
        <taxon>Ephemerocybe</taxon>
    </lineage>
</organism>
<feature type="compositionally biased region" description="Acidic residues" evidence="2">
    <location>
        <begin position="806"/>
        <end position="817"/>
    </location>
</feature>
<dbReference type="OrthoDB" id="660555at2759"/>
<sequence length="1332" mass="146467">MAHNPSPRKTVPLSTGEEHRTREPHHLAPGVTKRVFYSSVVVEGSEHGVTLPDEIQELVVSLGRALDDEEDDSSSSQSALNSLAPELQLKRTTTDESGLSSVINELVTSERTYVKRLQILKNDYADPLRNFARSKETAIIPMYEAKVLFGNIDALLPVNEAFLTDLEKMLAPNGANLVGGVGDVALKHFRDQSGFEQYKLFYPHRESAQELFEKEGSKRSSRFVSYIEHIKYQSTDPKNRVGLRELLMEPVQRIPRYTLLFKTMLKHMGPEDPQRAKIEEAMGIASNIALAEADDPTKRAAAFFCMSSSIDNFPASLFSNSRKFIDCLDVQDIIGDVSPTSASGSGPGTALHCTLFLFDDKLMIVKRPNGDKGGKTLSGLDNMDKFTKSSARSYTKRRTGMTAKGVLDLTDIVISDPGGANIHMYLEKPPLDQSERWSNRPFRSLVAVNPPAALYLDPVQSEADKKRFLEHLWEAQAKFRATGGKSVVLVSPEEEVENRSSRTTTARTFYNVYTRTSFLQDPKKTKVVVHIDPLGTADPIPFGLEAPPYVCIRLQPIAGGLCRFAVSSSDAADEIDEDIVQLERVPSRIVHTIHQFGLFQFKTGGRASVPGTPTARSKASIFGLDTISRNLFSSRPGSVGDFFGGTITSHRRSKSATSRSSIHTQTNSTADSSFLKSHRSYSTAATSIDGDSSSIYSAGSSKGKPTSSSRKDEDAASENGSIGRSLASHSMSSLSKSLTRSKSQSTERPAYDESDYSEAEDEQATISRRPRIDSSDHALQLRLDLARQNSLAQHGKPLPPIVMDQPVEETIYEEEPPEPVQRQSLDAFNRHMNSRSGSPSKIPESHSTSDLRPPSRSSRPSGPRAHSPLPSAGSRSPSDHSRLNSPEEVDTEYDSDCESDDSGTSTSATVSRSSSSRPSGIPRNRRQIFPSAPSAPGNLDATPRAAVSNGSFSQSVIGPLSIKKKTSTHGAPPSTYTFPPPSPTTRRSFCENSPLSRGTRTSTQSQIPLSQSTSRLPSPPFKHLKKSLSTGQPVVKYDLVDDLVVTAGNMKDDIESSHRTVKRIKAEVEKLAAPTSSPSPMEDPYARPNSPDKTLRTPTHNQPLTKEAQQRLDEMRNLIGRRQGDITPRRLRPGMFNETPKSRDRSGSLSDVMAARLQHRPGGSMDRIITHGSQHSSPSPSPSPVSNNALSSLTNEADAGLAKVLKANERLESDLRYMAAQFKEKLVELERTRNELVSAKRQTELVKNLLSDATTEKEIMYEALNEELDAMFNDAHRPGDEGFFALSEDLKKTVAARNEYSKENSDLKRQLAEVESQRDEYADLLRMHGLIQ</sequence>
<dbReference type="SUPFAM" id="SSF48065">
    <property type="entry name" value="DBL homology domain (DH-domain)"/>
    <property type="match status" value="1"/>
</dbReference>
<feature type="region of interest" description="Disordered" evidence="2">
    <location>
        <begin position="1"/>
        <end position="28"/>
    </location>
</feature>
<dbReference type="PROSITE" id="PS50010">
    <property type="entry name" value="DH_2"/>
    <property type="match status" value="1"/>
</dbReference>
<dbReference type="SMART" id="SM00325">
    <property type="entry name" value="RhoGEF"/>
    <property type="match status" value="1"/>
</dbReference>
<dbReference type="Pfam" id="PF00621">
    <property type="entry name" value="RhoGEF"/>
    <property type="match status" value="1"/>
</dbReference>
<comment type="caution">
    <text evidence="4">The sequence shown here is derived from an EMBL/GenBank/DDBJ whole genome shotgun (WGS) entry which is preliminary data.</text>
</comment>
<feature type="region of interest" description="Disordered" evidence="2">
    <location>
        <begin position="1163"/>
        <end position="1191"/>
    </location>
</feature>
<name>A0A8H6IAT9_9AGAR</name>
<feature type="compositionally biased region" description="Acidic residues" evidence="2">
    <location>
        <begin position="752"/>
        <end position="763"/>
    </location>
</feature>
<keyword evidence="1" id="KW-0175">Coiled coil</keyword>
<gene>
    <name evidence="4" type="ORF">DFP72DRAFT_595967</name>
</gene>
<feature type="compositionally biased region" description="Low complexity" evidence="2">
    <location>
        <begin position="852"/>
        <end position="864"/>
    </location>
</feature>
<dbReference type="GO" id="GO:0005085">
    <property type="term" value="F:guanyl-nucleotide exchange factor activity"/>
    <property type="evidence" value="ECO:0007669"/>
    <property type="project" value="InterPro"/>
</dbReference>
<feature type="region of interest" description="Disordered" evidence="2">
    <location>
        <begin position="1068"/>
        <end position="1149"/>
    </location>
</feature>
<dbReference type="PANTHER" id="PTHR12673:SF270">
    <property type="entry name" value="FYVE-TYPE DOMAIN-CONTAINING PROTEIN"/>
    <property type="match status" value="1"/>
</dbReference>
<evidence type="ECO:0000313" key="4">
    <source>
        <dbReference type="EMBL" id="KAF6762101.1"/>
    </source>
</evidence>
<dbReference type="GO" id="GO:0005737">
    <property type="term" value="C:cytoplasm"/>
    <property type="evidence" value="ECO:0007669"/>
    <property type="project" value="TreeGrafter"/>
</dbReference>
<protein>
    <recommendedName>
        <fullName evidence="3">DH domain-containing protein</fullName>
    </recommendedName>
</protein>
<dbReference type="Gene3D" id="1.20.900.10">
    <property type="entry name" value="Dbl homology (DH) domain"/>
    <property type="match status" value="1"/>
</dbReference>
<keyword evidence="5" id="KW-1185">Reference proteome</keyword>
<evidence type="ECO:0000256" key="1">
    <source>
        <dbReference type="SAM" id="Coils"/>
    </source>
</evidence>
<feature type="compositionally biased region" description="Basic and acidic residues" evidence="2">
    <location>
        <begin position="16"/>
        <end position="26"/>
    </location>
</feature>
<feature type="compositionally biased region" description="Low complexity" evidence="2">
    <location>
        <begin position="902"/>
        <end position="922"/>
    </location>
</feature>
<dbReference type="EMBL" id="JACGCI010000008">
    <property type="protein sequence ID" value="KAF6762101.1"/>
    <property type="molecule type" value="Genomic_DNA"/>
</dbReference>
<dbReference type="InterPro" id="IPR000219">
    <property type="entry name" value="DH_dom"/>
</dbReference>